<feature type="transmembrane region" description="Helical" evidence="6">
    <location>
        <begin position="642"/>
        <end position="661"/>
    </location>
</feature>
<feature type="active site" description="Proton acceptor" evidence="3">
    <location>
        <position position="289"/>
    </location>
</feature>
<feature type="region of interest" description="Disordered" evidence="5">
    <location>
        <begin position="28"/>
        <end position="88"/>
    </location>
</feature>
<evidence type="ECO:0000256" key="6">
    <source>
        <dbReference type="SAM" id="Phobius"/>
    </source>
</evidence>
<dbReference type="InterPro" id="IPR000407">
    <property type="entry name" value="GDA1_CD39_NTPase"/>
</dbReference>
<dbReference type="EMBL" id="JALLBG020000215">
    <property type="protein sequence ID" value="KAL3758943.1"/>
    <property type="molecule type" value="Genomic_DNA"/>
</dbReference>
<evidence type="ECO:0000256" key="3">
    <source>
        <dbReference type="PIRSR" id="PIRSR600407-1"/>
    </source>
</evidence>
<comment type="caution">
    <text evidence="7">The sequence shown here is derived from an EMBL/GenBank/DDBJ whole genome shotgun (WGS) entry which is preliminary data.</text>
</comment>
<reference evidence="7 8" key="1">
    <citation type="submission" date="2024-10" db="EMBL/GenBank/DDBJ databases">
        <title>Updated reference genomes for cyclostephanoid diatoms.</title>
        <authorList>
            <person name="Roberts W.R."/>
            <person name="Alverson A.J."/>
        </authorList>
    </citation>
    <scope>NUCLEOTIDE SEQUENCE [LARGE SCALE GENOMIC DNA]</scope>
    <source>
        <strain evidence="7 8">AJA232-27</strain>
    </source>
</reference>
<dbReference type="Gene3D" id="3.30.420.40">
    <property type="match status" value="1"/>
</dbReference>
<keyword evidence="6" id="KW-0472">Membrane</keyword>
<feature type="binding site" evidence="4">
    <location>
        <begin position="329"/>
        <end position="333"/>
    </location>
    <ligand>
        <name>ATP</name>
        <dbReference type="ChEBI" id="CHEBI:30616"/>
    </ligand>
</feature>
<evidence type="ECO:0000313" key="7">
    <source>
        <dbReference type="EMBL" id="KAL3758943.1"/>
    </source>
</evidence>
<feature type="compositionally biased region" description="Basic and acidic residues" evidence="5">
    <location>
        <begin position="64"/>
        <end position="73"/>
    </location>
</feature>
<evidence type="ECO:0000313" key="8">
    <source>
        <dbReference type="Proteomes" id="UP001530293"/>
    </source>
</evidence>
<evidence type="ECO:0000256" key="4">
    <source>
        <dbReference type="PIRSR" id="PIRSR600407-2"/>
    </source>
</evidence>
<dbReference type="PANTHER" id="PTHR11782">
    <property type="entry name" value="ADENOSINE/GUANOSINE DIPHOSPHATASE"/>
    <property type="match status" value="1"/>
</dbReference>
<gene>
    <name evidence="7" type="ORF">ACHAWU_003014</name>
</gene>
<keyword evidence="2" id="KW-0378">Hydrolase</keyword>
<evidence type="ECO:0000256" key="1">
    <source>
        <dbReference type="ARBA" id="ARBA00009283"/>
    </source>
</evidence>
<name>A0ABD3M4S8_9STRA</name>
<dbReference type="AlphaFoldDB" id="A0ABD3M4S8"/>
<keyword evidence="4" id="KW-0547">Nucleotide-binding</keyword>
<dbReference type="GO" id="GO:0016787">
    <property type="term" value="F:hydrolase activity"/>
    <property type="evidence" value="ECO:0007669"/>
    <property type="project" value="UniProtKB-KW"/>
</dbReference>
<accession>A0ABD3M4S8</accession>
<keyword evidence="6" id="KW-1133">Transmembrane helix</keyword>
<dbReference type="PANTHER" id="PTHR11782:SF83">
    <property type="entry name" value="GUANOSINE-DIPHOSPHATASE"/>
    <property type="match status" value="1"/>
</dbReference>
<comment type="similarity">
    <text evidence="1">Belongs to the GDA1/CD39 NTPase family.</text>
</comment>
<protein>
    <recommendedName>
        <fullName evidence="9">Apyrase</fullName>
    </recommendedName>
</protein>
<keyword evidence="4" id="KW-0067">ATP-binding</keyword>
<keyword evidence="8" id="KW-1185">Reference proteome</keyword>
<organism evidence="7 8">
    <name type="scientific">Discostella pseudostelligera</name>
    <dbReference type="NCBI Taxonomy" id="259834"/>
    <lineage>
        <taxon>Eukaryota</taxon>
        <taxon>Sar</taxon>
        <taxon>Stramenopiles</taxon>
        <taxon>Ochrophyta</taxon>
        <taxon>Bacillariophyta</taxon>
        <taxon>Coscinodiscophyceae</taxon>
        <taxon>Thalassiosirophycidae</taxon>
        <taxon>Stephanodiscales</taxon>
        <taxon>Stephanodiscaceae</taxon>
        <taxon>Discostella</taxon>
    </lineage>
</organism>
<evidence type="ECO:0008006" key="9">
    <source>
        <dbReference type="Google" id="ProtNLM"/>
    </source>
</evidence>
<evidence type="ECO:0000256" key="5">
    <source>
        <dbReference type="SAM" id="MobiDB-lite"/>
    </source>
</evidence>
<dbReference type="Gene3D" id="3.30.420.150">
    <property type="entry name" value="Exopolyphosphatase. Domain 2"/>
    <property type="match status" value="1"/>
</dbReference>
<sequence length="692" mass="77833">MVSIEIIEMKHPIEADDSWNAYLDRHGGGSIDDDVDEEGRTTIAAEEEPSSSSYRRRLSNPNAKAEKDNNKQQHDKHHHHSIDDDDIDPIQLEKLKFAEDLRTQQVQQASQSKKQSKAEKKRLEAYNAVYQSPGIARTSVHGLMIDAGSTGSRMHVYEFEPRVLNSKIEVAAAVSGRKLTFPGTESRWTARLSPGISEFADIEDDALLEEAIANYLEPLLSFAKAVLASKESEFSNFPIFLKATAGLRIIPSKKRQHVISTVRKLFANDTYCPFWDETERVRVISGEEEAVYGWAGVNFLLGNLMKNSEGVGEAYGGAIQTFGALDMGGASSQISFFQPDGDVMSGLFKLQVGQGRHWNVYAHSHLMFGINMAETRRKARLAMNSTAKARLVEGIYDPCLPAGGRIEFKTSVHFDNNGIDTWNASVDDFSAVTEPGSADYGHYHAVLVNNENSGDWEQCKTLARGLLNKESNAWCEFSHHSSCSFVGVYQPELPTQAASFGEFLAFSNYYHVWQFLQLQPRSSLEQIDQQGQQVCSQNWKQILEYNAKNTNVTLSEEDLATYCFRAAYVHEMLAHGYGFQPNDRITATNVVNGQKVDWALGSILYEINTLPWDYIEVHGANHIADHMESTMFQNWGSDFTRYLAGVLVVSILALLQIMRVYRRQSRSSTRRWKEGYETLHDTDEIETLTLKV</sequence>
<proteinExistence type="inferred from homology"/>
<dbReference type="CDD" id="cd24003">
    <property type="entry name" value="ASKHA_NBD_GDA1_CD39_NTPase"/>
    <property type="match status" value="1"/>
</dbReference>
<keyword evidence="6" id="KW-0812">Transmembrane</keyword>
<dbReference type="Proteomes" id="UP001530293">
    <property type="component" value="Unassembled WGS sequence"/>
</dbReference>
<dbReference type="Pfam" id="PF01150">
    <property type="entry name" value="GDA1_CD39"/>
    <property type="match status" value="1"/>
</dbReference>
<evidence type="ECO:0000256" key="2">
    <source>
        <dbReference type="ARBA" id="ARBA00022801"/>
    </source>
</evidence>